<dbReference type="Gene3D" id="2.40.110.10">
    <property type="entry name" value="Butyryl-CoA Dehydrogenase, subunit A, domain 2"/>
    <property type="match status" value="1"/>
</dbReference>
<keyword evidence="4" id="KW-0274">FAD</keyword>
<dbReference type="InterPro" id="IPR009075">
    <property type="entry name" value="AcylCo_DH/oxidase_C"/>
</dbReference>
<dbReference type="EMBL" id="UEGS01000001">
    <property type="protein sequence ID" value="SRX80948.1"/>
    <property type="molecule type" value="Genomic_DNA"/>
</dbReference>
<dbReference type="PANTHER" id="PTHR43884">
    <property type="entry name" value="ACYL-COA DEHYDROGENASE"/>
    <property type="match status" value="1"/>
</dbReference>
<dbReference type="CDD" id="cd00567">
    <property type="entry name" value="ACAD"/>
    <property type="match status" value="1"/>
</dbReference>
<feature type="domain" description="Acyl-CoA dehydrogenase/oxidase C-terminal" evidence="6">
    <location>
        <begin position="226"/>
        <end position="374"/>
    </location>
</feature>
<evidence type="ECO:0000256" key="4">
    <source>
        <dbReference type="ARBA" id="ARBA00022827"/>
    </source>
</evidence>
<accession>A0A375YIK1</accession>
<evidence type="ECO:0000259" key="7">
    <source>
        <dbReference type="Pfam" id="PF02771"/>
    </source>
</evidence>
<dbReference type="AlphaFoldDB" id="A0A375YIK1"/>
<dbReference type="STRING" id="39692.BST38_00700"/>
<evidence type="ECO:0000256" key="1">
    <source>
        <dbReference type="ARBA" id="ARBA00001974"/>
    </source>
</evidence>
<evidence type="ECO:0000313" key="9">
    <source>
        <dbReference type="Proteomes" id="UP000252008"/>
    </source>
</evidence>
<comment type="cofactor">
    <cofactor evidence="1">
        <name>FAD</name>
        <dbReference type="ChEBI" id="CHEBI:57692"/>
    </cofactor>
</comment>
<dbReference type="PANTHER" id="PTHR43884:SF20">
    <property type="entry name" value="ACYL-COA DEHYDROGENASE FADE28"/>
    <property type="match status" value="1"/>
</dbReference>
<evidence type="ECO:0000313" key="8">
    <source>
        <dbReference type="EMBL" id="SRX80948.1"/>
    </source>
</evidence>
<reference evidence="8 9" key="1">
    <citation type="submission" date="2018-05" db="EMBL/GenBank/DDBJ databases">
        <authorList>
            <consortium name="IHU Genomes"/>
        </authorList>
    </citation>
    <scope>NUCLEOTIDE SEQUENCE [LARGE SCALE GENOMIC DNA]</scope>
    <source>
        <strain evidence="8 9">P7335</strain>
    </source>
</reference>
<dbReference type="GO" id="GO:0050660">
    <property type="term" value="F:flavin adenine dinucleotide binding"/>
    <property type="evidence" value="ECO:0007669"/>
    <property type="project" value="InterPro"/>
</dbReference>
<dbReference type="SUPFAM" id="SSF56645">
    <property type="entry name" value="Acyl-CoA dehydrogenase NM domain-like"/>
    <property type="match status" value="1"/>
</dbReference>
<evidence type="ECO:0000256" key="3">
    <source>
        <dbReference type="ARBA" id="ARBA00022630"/>
    </source>
</evidence>
<dbReference type="RefSeq" id="WP_083141309.1">
    <property type="nucleotide sequence ID" value="NZ_MVID01000001.1"/>
</dbReference>
<dbReference type="InterPro" id="IPR037069">
    <property type="entry name" value="AcylCoA_DH/ox_N_sf"/>
</dbReference>
<keyword evidence="5" id="KW-0560">Oxidoreductase</keyword>
<dbReference type="SUPFAM" id="SSF47203">
    <property type="entry name" value="Acyl-CoA dehydrogenase C-terminal domain-like"/>
    <property type="match status" value="1"/>
</dbReference>
<keyword evidence="3" id="KW-0285">Flavoprotein</keyword>
<sequence length="382" mass="40587">MDFTLTVEQRGLVDSTRSLLTRRASVEHARRLIDSTEGFDADLWKDGTDLGWPALGIPERDGGLGQQVVDLALVCAELGHGLAATPFIPVSVAADALATSTAENKSKLLQLISEGSLIVGWAFTEFGRPWGTLGISTAAVPQGGGYRLSGTKVNVQDADAAQFLVVDALLDGAPARFLVPTDARGVEVVRQQTLDLTRSYCDVRLDDVLVDGSALCAAGADAAAAITRSMHLHTVLVCAELVGVGQRLLAMTVDYVKERVQFGRPVGSFQAVKHKCADMRIWLQGSTAATYHAAMVLDAAPENAGPESAADVERAVSVAKAYTSDAAGRIAGEALQLHGGIGFTWEHNLHLYLRRARCGALLSGDARFHRETLCRLLESASV</sequence>
<feature type="domain" description="Acyl-CoA dehydrogenase/oxidase N-terminal" evidence="7">
    <location>
        <begin position="7"/>
        <end position="115"/>
    </location>
</feature>
<dbReference type="InterPro" id="IPR046373">
    <property type="entry name" value="Acyl-CoA_Oxase/DH_mid-dom_sf"/>
</dbReference>
<dbReference type="Pfam" id="PF02771">
    <property type="entry name" value="Acyl-CoA_dh_N"/>
    <property type="match status" value="1"/>
</dbReference>
<comment type="similarity">
    <text evidence="2">Belongs to the acyl-CoA dehydrogenase family.</text>
</comment>
<dbReference type="Pfam" id="PF00441">
    <property type="entry name" value="Acyl-CoA_dh_1"/>
    <property type="match status" value="1"/>
</dbReference>
<dbReference type="InterPro" id="IPR009100">
    <property type="entry name" value="AcylCoA_DH/oxidase_NM_dom_sf"/>
</dbReference>
<dbReference type="Gene3D" id="1.10.540.10">
    <property type="entry name" value="Acyl-CoA dehydrogenase/oxidase, N-terminal domain"/>
    <property type="match status" value="1"/>
</dbReference>
<keyword evidence="9" id="KW-1185">Reference proteome</keyword>
<dbReference type="GO" id="GO:0003995">
    <property type="term" value="F:acyl-CoA dehydrogenase activity"/>
    <property type="evidence" value="ECO:0007669"/>
    <property type="project" value="TreeGrafter"/>
</dbReference>
<dbReference type="InterPro" id="IPR036250">
    <property type="entry name" value="AcylCo_DH-like_C"/>
</dbReference>
<evidence type="ECO:0000259" key="6">
    <source>
        <dbReference type="Pfam" id="PF00441"/>
    </source>
</evidence>
<proteinExistence type="inferred from homology"/>
<gene>
    <name evidence="8" type="ORF">MPP7335_02694</name>
</gene>
<evidence type="ECO:0000256" key="5">
    <source>
        <dbReference type="ARBA" id="ARBA00023002"/>
    </source>
</evidence>
<organism evidence="8 9">
    <name type="scientific">Mycolicibacterium parafortuitum</name>
    <name type="common">Mycobacterium parafortuitum</name>
    <dbReference type="NCBI Taxonomy" id="39692"/>
    <lineage>
        <taxon>Bacteria</taxon>
        <taxon>Bacillati</taxon>
        <taxon>Actinomycetota</taxon>
        <taxon>Actinomycetes</taxon>
        <taxon>Mycobacteriales</taxon>
        <taxon>Mycobacteriaceae</taxon>
        <taxon>Mycolicibacterium</taxon>
    </lineage>
</organism>
<protein>
    <submittedName>
        <fullName evidence="8">Acyl-CoA dehydrogenase [Amycolatopsis mediterranei S699]</fullName>
    </submittedName>
</protein>
<dbReference type="InterPro" id="IPR013786">
    <property type="entry name" value="AcylCoA_DH/ox_N"/>
</dbReference>
<name>A0A375YIK1_MYCPF</name>
<dbReference type="Gene3D" id="1.20.140.10">
    <property type="entry name" value="Butyryl-CoA Dehydrogenase, subunit A, domain 3"/>
    <property type="match status" value="1"/>
</dbReference>
<dbReference type="Proteomes" id="UP000252008">
    <property type="component" value="Unassembled WGS sequence"/>
</dbReference>
<evidence type="ECO:0000256" key="2">
    <source>
        <dbReference type="ARBA" id="ARBA00009347"/>
    </source>
</evidence>